<feature type="signal peptide" evidence="3">
    <location>
        <begin position="1"/>
        <end position="22"/>
    </location>
</feature>
<evidence type="ECO:0000313" key="5">
    <source>
        <dbReference type="EMBL" id="KAG2424294.1"/>
    </source>
</evidence>
<dbReference type="PROSITE" id="PS50015">
    <property type="entry name" value="SAP_B"/>
    <property type="match status" value="3"/>
</dbReference>
<dbReference type="SMART" id="SM00741">
    <property type="entry name" value="SapB"/>
    <property type="match status" value="3"/>
</dbReference>
<feature type="domain" description="Saposin B-type" evidence="4">
    <location>
        <begin position="308"/>
        <end position="390"/>
    </location>
</feature>
<evidence type="ECO:0000313" key="6">
    <source>
        <dbReference type="Proteomes" id="UP000650467"/>
    </source>
</evidence>
<reference evidence="5" key="1">
    <citation type="journal article" date="2020" name="bioRxiv">
        <title>Comparative genomics of Chlamydomonas.</title>
        <authorList>
            <person name="Craig R.J."/>
            <person name="Hasan A.R."/>
            <person name="Ness R.W."/>
            <person name="Keightley P.D."/>
        </authorList>
    </citation>
    <scope>NUCLEOTIDE SEQUENCE</scope>
    <source>
        <strain evidence="5">SAG 7.73</strain>
    </source>
</reference>
<feature type="domain" description="Saposin B-type" evidence="4">
    <location>
        <begin position="37"/>
        <end position="117"/>
    </location>
</feature>
<dbReference type="OrthoDB" id="69496at2759"/>
<keyword evidence="6" id="KW-1185">Reference proteome</keyword>
<dbReference type="AlphaFoldDB" id="A0A835SL24"/>
<accession>A0A835SL24</accession>
<feature type="chain" id="PRO_5032932849" description="Saposin B-type domain-containing protein" evidence="3">
    <location>
        <begin position="23"/>
        <end position="420"/>
    </location>
</feature>
<dbReference type="InterPro" id="IPR011001">
    <property type="entry name" value="Saposin-like"/>
</dbReference>
<dbReference type="EMBL" id="JAEHOC010000067">
    <property type="protein sequence ID" value="KAG2424294.1"/>
    <property type="molecule type" value="Genomic_DNA"/>
</dbReference>
<dbReference type="Gene3D" id="1.10.225.10">
    <property type="entry name" value="Saposin-like"/>
    <property type="match status" value="2"/>
</dbReference>
<keyword evidence="1" id="KW-1015">Disulfide bond</keyword>
<dbReference type="InterPro" id="IPR008139">
    <property type="entry name" value="SaposinB_dom"/>
</dbReference>
<keyword evidence="3" id="KW-0732">Signal</keyword>
<feature type="domain" description="Saposin B-type" evidence="4">
    <location>
        <begin position="148"/>
        <end position="240"/>
    </location>
</feature>
<dbReference type="InterPro" id="IPR008138">
    <property type="entry name" value="SapB_2"/>
</dbReference>
<organism evidence="5 6">
    <name type="scientific">Chlamydomonas incerta</name>
    <dbReference type="NCBI Taxonomy" id="51695"/>
    <lineage>
        <taxon>Eukaryota</taxon>
        <taxon>Viridiplantae</taxon>
        <taxon>Chlorophyta</taxon>
        <taxon>core chlorophytes</taxon>
        <taxon>Chlorophyceae</taxon>
        <taxon>CS clade</taxon>
        <taxon>Chlamydomonadales</taxon>
        <taxon>Chlamydomonadaceae</taxon>
        <taxon>Chlamydomonas</taxon>
    </lineage>
</organism>
<protein>
    <recommendedName>
        <fullName evidence="4">Saposin B-type domain-containing protein</fullName>
    </recommendedName>
</protein>
<gene>
    <name evidence="5" type="ORF">HXX76_014672</name>
</gene>
<evidence type="ECO:0000256" key="2">
    <source>
        <dbReference type="ARBA" id="ARBA00023180"/>
    </source>
</evidence>
<comment type="caution">
    <text evidence="5">The sequence shown here is derived from an EMBL/GenBank/DDBJ whole genome shotgun (WGS) entry which is preliminary data.</text>
</comment>
<dbReference type="PANTHER" id="PTHR11480:SF3">
    <property type="entry name" value="BCDNA.GH08312"/>
    <property type="match status" value="1"/>
</dbReference>
<proteinExistence type="predicted"/>
<evidence type="ECO:0000259" key="4">
    <source>
        <dbReference type="PROSITE" id="PS50015"/>
    </source>
</evidence>
<dbReference type="InterPro" id="IPR051428">
    <property type="entry name" value="Sphingo_Act-Surfact_Prot"/>
</dbReference>
<evidence type="ECO:0000256" key="1">
    <source>
        <dbReference type="ARBA" id="ARBA00023157"/>
    </source>
</evidence>
<dbReference type="Proteomes" id="UP000650467">
    <property type="component" value="Unassembled WGS sequence"/>
</dbReference>
<sequence>MKQLRGALALAVLLASSSGVSAARAVAAGAVNKPGVGDQVCDTCLIAMRLMEDALCDDGAVTFVVDLFEKQLCPATPDQVECQQLVEALIPVAMEWLRASETPASLCAAVGVCGAALLGDPTWDRKHGGHLQQLNAKAAAAPHGSGSGTLRCATCRHVVDSVKAAADARGEDGEGGLTSPADAHQAAWAACAGLPAPMAAACSAEVDKRSAIILLAVGGPAADRDTAEACGLLGMCGLSLASAALEQQQLRGSSAHGEGAAAVAGLLGSRRLPPLPPVLAKALAAAWQGRLGLARTRLEAALGSPALRDTRCTACKMAVTEVSLLLTDPAVQGAVLAYAEAICDVALPSAYTPACRSAVDAYAPVLFALLPQYVQPDPVCVRLGMCTAPSAWEQLVLGGKAAAAAAAAGGNQVTAVANLP</sequence>
<evidence type="ECO:0000256" key="3">
    <source>
        <dbReference type="SAM" id="SignalP"/>
    </source>
</evidence>
<dbReference type="SUPFAM" id="SSF47862">
    <property type="entry name" value="Saposin"/>
    <property type="match status" value="2"/>
</dbReference>
<dbReference type="PANTHER" id="PTHR11480">
    <property type="entry name" value="SAPOSIN-RELATED"/>
    <property type="match status" value="1"/>
</dbReference>
<keyword evidence="2" id="KW-0325">Glycoprotein</keyword>
<name>A0A835SL24_CHLIN</name>
<dbReference type="Pfam" id="PF03489">
    <property type="entry name" value="SapB_2"/>
    <property type="match status" value="1"/>
</dbReference>